<reference evidence="1" key="1">
    <citation type="submission" date="2023-07" db="EMBL/GenBank/DDBJ databases">
        <title>AMR profile of multidrug- resistance Chryseobacterium gambrini related strain.</title>
        <authorList>
            <person name="Kirdat K."/>
            <person name="Bhatt A."/>
            <person name="Kuyare S."/>
            <person name="Yadav A."/>
        </authorList>
    </citation>
    <scope>NUCLEOTIDE SEQUENCE</scope>
    <source>
        <strain evidence="1">APV-1</strain>
    </source>
</reference>
<dbReference type="EMBL" id="JAULSJ010000004">
    <property type="protein sequence ID" value="MDO3423959.1"/>
    <property type="molecule type" value="Genomic_DNA"/>
</dbReference>
<dbReference type="PROSITE" id="PS51257">
    <property type="entry name" value="PROKAR_LIPOPROTEIN"/>
    <property type="match status" value="1"/>
</dbReference>
<evidence type="ECO:0000313" key="1">
    <source>
        <dbReference type="EMBL" id="MDO3423959.1"/>
    </source>
</evidence>
<evidence type="ECO:0008006" key="3">
    <source>
        <dbReference type="Google" id="ProtNLM"/>
    </source>
</evidence>
<gene>
    <name evidence="1" type="ORF">QWT87_03585</name>
</gene>
<accession>A0ABT8TYT7</accession>
<organism evidence="1 2">
    <name type="scientific">Chryseobacterium urinae</name>
    <dbReference type="NCBI Taxonomy" id="3058400"/>
    <lineage>
        <taxon>Bacteria</taxon>
        <taxon>Pseudomonadati</taxon>
        <taxon>Bacteroidota</taxon>
        <taxon>Flavobacteriia</taxon>
        <taxon>Flavobacteriales</taxon>
        <taxon>Weeksellaceae</taxon>
        <taxon>Chryseobacterium group</taxon>
        <taxon>Chryseobacterium</taxon>
    </lineage>
</organism>
<sequence length="172" mass="20229">MMKFWLGFLLSFSCGCCMHSQDVVNTQIIKMGGAIIIENYDSDPTADKVKAERKSLFVIRKKQTKQHKNIQKTDTKLGSVDSRKNRSEKKTQIKTYKSSDDDWLFSTSLVKKISAVFSSNTNPDIKNNFNNYVFLIRLFKEHFIRKNTYFYLFFKDSGKWYQFFNKPPPFIV</sequence>
<dbReference type="Proteomes" id="UP001168128">
    <property type="component" value="Unassembled WGS sequence"/>
</dbReference>
<dbReference type="RefSeq" id="WP_302713692.1">
    <property type="nucleotide sequence ID" value="NZ_JAULSJ010000004.1"/>
</dbReference>
<proteinExistence type="predicted"/>
<evidence type="ECO:0000313" key="2">
    <source>
        <dbReference type="Proteomes" id="UP001168128"/>
    </source>
</evidence>
<comment type="caution">
    <text evidence="1">The sequence shown here is derived from an EMBL/GenBank/DDBJ whole genome shotgun (WGS) entry which is preliminary data.</text>
</comment>
<keyword evidence="2" id="KW-1185">Reference proteome</keyword>
<protein>
    <recommendedName>
        <fullName evidence="3">DUF4348 domain-containing protein</fullName>
    </recommendedName>
</protein>
<name>A0ABT8TYT7_9FLAO</name>